<accession>A0A060ZUW4</accession>
<feature type="transmembrane region" description="Helical" evidence="9">
    <location>
        <begin position="358"/>
        <end position="379"/>
    </location>
</feature>
<evidence type="ECO:0000256" key="7">
    <source>
        <dbReference type="PIRNR" id="PIRNR002744"/>
    </source>
</evidence>
<evidence type="ECO:0000256" key="6">
    <source>
        <dbReference type="ARBA" id="ARBA00023136"/>
    </source>
</evidence>
<keyword evidence="12" id="KW-1185">Reference proteome</keyword>
<gene>
    <name evidence="11" type="ORF">J2Z30_006070</name>
    <name evidence="10" type="ORF">SIRAN6595</name>
</gene>
<feature type="transmembrane region" description="Helical" evidence="9">
    <location>
        <begin position="103"/>
        <end position="124"/>
    </location>
</feature>
<evidence type="ECO:0000313" key="10">
    <source>
        <dbReference type="EMBL" id="CDR10007.1"/>
    </source>
</evidence>
<evidence type="ECO:0000256" key="3">
    <source>
        <dbReference type="ARBA" id="ARBA00022448"/>
    </source>
</evidence>
<dbReference type="AlphaFoldDB" id="A0A060ZUW4"/>
<feature type="transmembrane region" description="Helical" evidence="9">
    <location>
        <begin position="330"/>
        <end position="352"/>
    </location>
</feature>
<evidence type="ECO:0000256" key="4">
    <source>
        <dbReference type="ARBA" id="ARBA00022692"/>
    </source>
</evidence>
<comment type="similarity">
    <text evidence="2 7">Belongs to the purine-cytosine permease (2.A.39) family.</text>
</comment>
<name>A0A060ZUW4_9ACTN</name>
<feature type="transmembrane region" description="Helical" evidence="9">
    <location>
        <begin position="170"/>
        <end position="188"/>
    </location>
</feature>
<dbReference type="GO" id="GO:0005886">
    <property type="term" value="C:plasma membrane"/>
    <property type="evidence" value="ECO:0007669"/>
    <property type="project" value="TreeGrafter"/>
</dbReference>
<feature type="transmembrane region" description="Helical" evidence="9">
    <location>
        <begin position="144"/>
        <end position="163"/>
    </location>
</feature>
<dbReference type="Gene3D" id="1.10.4160.10">
    <property type="entry name" value="Hydantoin permease"/>
    <property type="match status" value="1"/>
</dbReference>
<feature type="transmembrane region" description="Helical" evidence="9">
    <location>
        <begin position="65"/>
        <end position="83"/>
    </location>
</feature>
<dbReference type="HOGENOM" id="CLU_026016_3_0_11"/>
<evidence type="ECO:0000313" key="11">
    <source>
        <dbReference type="EMBL" id="MBP2065044.1"/>
    </source>
</evidence>
<dbReference type="PIRSF" id="PIRSF002744">
    <property type="entry name" value="Pur-cyt_permease"/>
    <property type="match status" value="1"/>
</dbReference>
<evidence type="ECO:0000256" key="5">
    <source>
        <dbReference type="ARBA" id="ARBA00022989"/>
    </source>
</evidence>
<dbReference type="InterPro" id="IPR001248">
    <property type="entry name" value="Pur-cyt_permease"/>
</dbReference>
<evidence type="ECO:0000256" key="8">
    <source>
        <dbReference type="SAM" id="MobiDB-lite"/>
    </source>
</evidence>
<keyword evidence="4 9" id="KW-0812">Transmembrane</keyword>
<feature type="region of interest" description="Disordered" evidence="8">
    <location>
        <begin position="461"/>
        <end position="485"/>
    </location>
</feature>
<feature type="transmembrane region" description="Helical" evidence="9">
    <location>
        <begin position="285"/>
        <end position="309"/>
    </location>
</feature>
<reference evidence="10" key="1">
    <citation type="submission" date="2014-05" db="EMBL/GenBank/DDBJ databases">
        <authorList>
            <person name="Horn Fabian"/>
        </authorList>
    </citation>
    <scope>NUCLEOTIDE SEQUENCE</scope>
</reference>
<evidence type="ECO:0000313" key="12">
    <source>
        <dbReference type="Proteomes" id="UP000756710"/>
    </source>
</evidence>
<evidence type="ECO:0000256" key="9">
    <source>
        <dbReference type="SAM" id="Phobius"/>
    </source>
</evidence>
<keyword evidence="3 7" id="KW-0813">Transport</keyword>
<dbReference type="EMBL" id="JAGGLR010000017">
    <property type="protein sequence ID" value="MBP2065044.1"/>
    <property type="molecule type" value="Genomic_DNA"/>
</dbReference>
<feature type="transmembrane region" description="Helical" evidence="9">
    <location>
        <begin position="200"/>
        <end position="221"/>
    </location>
</feature>
<dbReference type="PANTHER" id="PTHR31806">
    <property type="entry name" value="PURINE-CYTOSINE PERMEASE FCY2-RELATED"/>
    <property type="match status" value="1"/>
</dbReference>
<organism evidence="10">
    <name type="scientific">Streptomyces iranensis</name>
    <dbReference type="NCBI Taxonomy" id="576784"/>
    <lineage>
        <taxon>Bacteria</taxon>
        <taxon>Bacillati</taxon>
        <taxon>Actinomycetota</taxon>
        <taxon>Actinomycetes</taxon>
        <taxon>Kitasatosporales</taxon>
        <taxon>Streptomycetaceae</taxon>
        <taxon>Streptomyces</taxon>
        <taxon>Streptomyces violaceusniger group</taxon>
    </lineage>
</organism>
<evidence type="ECO:0000256" key="2">
    <source>
        <dbReference type="ARBA" id="ARBA00008974"/>
    </source>
</evidence>
<dbReference type="Pfam" id="PF02133">
    <property type="entry name" value="Transp_cyt_pur"/>
    <property type="match status" value="1"/>
</dbReference>
<reference evidence="11 12" key="2">
    <citation type="submission" date="2021-03" db="EMBL/GenBank/DDBJ databases">
        <title>Genomic Encyclopedia of Type Strains, Phase IV (KMG-IV): sequencing the most valuable type-strain genomes for metagenomic binning, comparative biology and taxonomic classification.</title>
        <authorList>
            <person name="Goeker M."/>
        </authorList>
    </citation>
    <scope>NUCLEOTIDE SEQUENCE [LARGE SCALE GENOMIC DNA]</scope>
    <source>
        <strain evidence="11 12">DSM 41954</strain>
    </source>
</reference>
<protein>
    <submittedName>
        <fullName evidence="11">NCS1 family nucleobase:cation symporter-1</fullName>
    </submittedName>
    <submittedName>
        <fullName evidence="10">Permease for cytosine/purines uracil thiamineallantoin</fullName>
    </submittedName>
</protein>
<keyword evidence="5 9" id="KW-1133">Transmembrane helix</keyword>
<feature type="compositionally biased region" description="Low complexity" evidence="8">
    <location>
        <begin position="463"/>
        <end position="475"/>
    </location>
</feature>
<dbReference type="CDD" id="cd11484">
    <property type="entry name" value="SLC-NCS1sbd_CobB-like"/>
    <property type="match status" value="1"/>
</dbReference>
<sequence>MSSDADGPRQDPAPTLEQHGIEHIPAAERHGKPWHQLTLWFSSNVQMTAVVTGAVAVTLGLDLRWAIVTIVIGNLVGGVFMAYHSVQGPELGVPQMIQSRAQFGFLGGALPSFIVVLMYLGFSVEGGLVGGGALAGWTGMPKPAGIVIFCVLHLLVALVGYKLIHATARVISVLSGIVFLALFVQLATHLPAHLPNSGSAATPGTVLLAVSISISWQVTWAPYVSDYSRYLPEDTPRGTTFWYTYLGSVVGGTATMVIGAMAAAVNDQALNSDAIGFLADRYPAISGLVVFALLMSMIPAGAEGAYGAFLSTLSIFSRKDRLRSPALARALFVIGFTLVGAVLAILSSGSMITTYTNITLFLLYLLIPWTAINLTDYYFVRRGHYDISALFEPNGRYGRCNWGTVILYAVSIAAELPFVNSSLYVGPLVKPLGGADIAWLVGLVVGGVGYCALARSGRRGRAGAEAPPAAGAAPPREQRGATYGR</sequence>
<dbReference type="InterPro" id="IPR026030">
    <property type="entry name" value="Pur-cyt_permease_Fcy2/21/22"/>
</dbReference>
<dbReference type="Proteomes" id="UP000756710">
    <property type="component" value="Unassembled WGS sequence"/>
</dbReference>
<proteinExistence type="inferred from homology"/>
<feature type="transmembrane region" description="Helical" evidence="9">
    <location>
        <begin position="400"/>
        <end position="425"/>
    </location>
</feature>
<feature type="transmembrane region" description="Helical" evidence="9">
    <location>
        <begin position="242"/>
        <end position="265"/>
    </location>
</feature>
<evidence type="ECO:0000256" key="1">
    <source>
        <dbReference type="ARBA" id="ARBA00004141"/>
    </source>
</evidence>
<comment type="subcellular location">
    <subcellularLocation>
        <location evidence="1">Membrane</location>
        <topology evidence="1">Multi-pass membrane protein</topology>
    </subcellularLocation>
</comment>
<keyword evidence="6 7" id="KW-0472">Membrane</keyword>
<dbReference type="GO" id="GO:0022857">
    <property type="term" value="F:transmembrane transporter activity"/>
    <property type="evidence" value="ECO:0007669"/>
    <property type="project" value="InterPro"/>
</dbReference>
<dbReference type="PANTHER" id="PTHR31806:SF1">
    <property type="entry name" value="PURINE-CYTOSINE PERMEASE FCY2-RELATED"/>
    <property type="match status" value="1"/>
</dbReference>
<feature type="transmembrane region" description="Helical" evidence="9">
    <location>
        <begin position="37"/>
        <end position="59"/>
    </location>
</feature>
<dbReference type="EMBL" id="LK022848">
    <property type="protein sequence ID" value="CDR10007.1"/>
    <property type="molecule type" value="Genomic_DNA"/>
</dbReference>
<feature type="transmembrane region" description="Helical" evidence="9">
    <location>
        <begin position="437"/>
        <end position="453"/>
    </location>
</feature>
<dbReference type="RefSeq" id="WP_044575629.1">
    <property type="nucleotide sequence ID" value="NZ_BAABDR010000007.1"/>
</dbReference>